<feature type="region of interest" description="Disordered" evidence="5">
    <location>
        <begin position="1168"/>
        <end position="1206"/>
    </location>
</feature>
<organism evidence="8 9">
    <name type="scientific">Paralvinella palmiformis</name>
    <dbReference type="NCBI Taxonomy" id="53620"/>
    <lineage>
        <taxon>Eukaryota</taxon>
        <taxon>Metazoa</taxon>
        <taxon>Spiralia</taxon>
        <taxon>Lophotrochozoa</taxon>
        <taxon>Annelida</taxon>
        <taxon>Polychaeta</taxon>
        <taxon>Sedentaria</taxon>
        <taxon>Canalipalpata</taxon>
        <taxon>Terebellida</taxon>
        <taxon>Terebelliformia</taxon>
        <taxon>Alvinellidae</taxon>
        <taxon>Paralvinella</taxon>
    </lineage>
</organism>
<dbReference type="CDD" id="cd11835">
    <property type="entry name" value="SH3_ARHGAP32_33"/>
    <property type="match status" value="1"/>
</dbReference>
<reference evidence="8" key="1">
    <citation type="journal article" date="2023" name="Mol. Biol. Evol.">
        <title>Third-Generation Sequencing Reveals the Adaptive Role of the Epigenome in Three Deep-Sea Polychaetes.</title>
        <authorList>
            <person name="Perez M."/>
            <person name="Aroh O."/>
            <person name="Sun Y."/>
            <person name="Lan Y."/>
            <person name="Juniper S.K."/>
            <person name="Young C.R."/>
            <person name="Angers B."/>
            <person name="Qian P.Y."/>
        </authorList>
    </citation>
    <scope>NUCLEOTIDE SEQUENCE</scope>
    <source>
        <strain evidence="8">P08H-3</strain>
    </source>
</reference>
<feature type="domain" description="SH3" evidence="6">
    <location>
        <begin position="248"/>
        <end position="310"/>
    </location>
</feature>
<feature type="region of interest" description="Disordered" evidence="5">
    <location>
        <begin position="1520"/>
        <end position="1839"/>
    </location>
</feature>
<dbReference type="PROSITE" id="PS50002">
    <property type="entry name" value="SH3"/>
    <property type="match status" value="1"/>
</dbReference>
<dbReference type="InterPro" id="IPR001452">
    <property type="entry name" value="SH3_domain"/>
</dbReference>
<evidence type="ECO:0000256" key="4">
    <source>
        <dbReference type="PROSITE-ProRule" id="PRU00192"/>
    </source>
</evidence>
<dbReference type="Gene3D" id="2.30.30.40">
    <property type="entry name" value="SH3 Domains"/>
    <property type="match status" value="1"/>
</dbReference>
<dbReference type="Gene3D" id="1.10.555.10">
    <property type="entry name" value="Rho GTPase activation protein"/>
    <property type="match status" value="1"/>
</dbReference>
<dbReference type="Pfam" id="PF00620">
    <property type="entry name" value="RhoGAP"/>
    <property type="match status" value="1"/>
</dbReference>
<feature type="compositionally biased region" description="Polar residues" evidence="5">
    <location>
        <begin position="1603"/>
        <end position="1618"/>
    </location>
</feature>
<dbReference type="InterPro" id="IPR036028">
    <property type="entry name" value="SH3-like_dom_sf"/>
</dbReference>
<evidence type="ECO:0000313" key="8">
    <source>
        <dbReference type="EMBL" id="KAK2153627.1"/>
    </source>
</evidence>
<comment type="caution">
    <text evidence="8">The sequence shown here is derived from an EMBL/GenBank/DDBJ whole genome shotgun (WGS) entry which is preliminary data.</text>
</comment>
<feature type="compositionally biased region" description="Basic and acidic residues" evidence="5">
    <location>
        <begin position="1726"/>
        <end position="1748"/>
    </location>
</feature>
<feature type="region of interest" description="Disordered" evidence="5">
    <location>
        <begin position="828"/>
        <end position="909"/>
    </location>
</feature>
<evidence type="ECO:0000256" key="5">
    <source>
        <dbReference type="SAM" id="MobiDB-lite"/>
    </source>
</evidence>
<feature type="compositionally biased region" description="Basic and acidic residues" evidence="5">
    <location>
        <begin position="1455"/>
        <end position="1477"/>
    </location>
</feature>
<evidence type="ECO:0000313" key="9">
    <source>
        <dbReference type="Proteomes" id="UP001208570"/>
    </source>
</evidence>
<feature type="compositionally biased region" description="Low complexity" evidence="5">
    <location>
        <begin position="1807"/>
        <end position="1817"/>
    </location>
</feature>
<gene>
    <name evidence="8" type="ORF">LSH36_291g07014</name>
</gene>
<feature type="compositionally biased region" description="Basic and acidic residues" evidence="5">
    <location>
        <begin position="1763"/>
        <end position="1774"/>
    </location>
</feature>
<feature type="compositionally biased region" description="Polar residues" evidence="5">
    <location>
        <begin position="1101"/>
        <end position="1123"/>
    </location>
</feature>
<dbReference type="PANTHER" id="PTHR15729">
    <property type="entry name" value="CDC42 GTPASE-ACTIVATING PROTEIN"/>
    <property type="match status" value="1"/>
</dbReference>
<keyword evidence="2 4" id="KW-0728">SH3 domain</keyword>
<feature type="compositionally biased region" description="Polar residues" evidence="5">
    <location>
        <begin position="1584"/>
        <end position="1595"/>
    </location>
</feature>
<dbReference type="GO" id="GO:0005096">
    <property type="term" value="F:GTPase activator activity"/>
    <property type="evidence" value="ECO:0007669"/>
    <property type="project" value="UniProtKB-KW"/>
</dbReference>
<evidence type="ECO:0000256" key="2">
    <source>
        <dbReference type="ARBA" id="ARBA00022443"/>
    </source>
</evidence>
<feature type="domain" description="Rho-GAP" evidence="7">
    <location>
        <begin position="363"/>
        <end position="554"/>
    </location>
</feature>
<feature type="compositionally biased region" description="Basic and acidic residues" evidence="5">
    <location>
        <begin position="1795"/>
        <end position="1806"/>
    </location>
</feature>
<dbReference type="InterPro" id="IPR036871">
    <property type="entry name" value="PX_dom_sf"/>
</dbReference>
<dbReference type="SUPFAM" id="SSF48350">
    <property type="entry name" value="GTPase activation domain, GAP"/>
    <property type="match status" value="1"/>
</dbReference>
<dbReference type="InterPro" id="IPR008936">
    <property type="entry name" value="Rho_GTPase_activation_prot"/>
</dbReference>
<feature type="compositionally biased region" description="Basic residues" evidence="5">
    <location>
        <begin position="1776"/>
        <end position="1794"/>
    </location>
</feature>
<evidence type="ECO:0000259" key="6">
    <source>
        <dbReference type="PROSITE" id="PS50002"/>
    </source>
</evidence>
<dbReference type="SUPFAM" id="SSF64268">
    <property type="entry name" value="PX domain"/>
    <property type="match status" value="1"/>
</dbReference>
<dbReference type="PROSITE" id="PS50238">
    <property type="entry name" value="RHOGAP"/>
    <property type="match status" value="1"/>
</dbReference>
<feature type="region of interest" description="Disordered" evidence="5">
    <location>
        <begin position="1101"/>
        <end position="1126"/>
    </location>
</feature>
<dbReference type="SUPFAM" id="SSF50044">
    <property type="entry name" value="SH3-domain"/>
    <property type="match status" value="1"/>
</dbReference>
<evidence type="ECO:0000256" key="1">
    <source>
        <dbReference type="ARBA" id="ARBA00008795"/>
    </source>
</evidence>
<evidence type="ECO:0000256" key="3">
    <source>
        <dbReference type="ARBA" id="ARBA00022468"/>
    </source>
</evidence>
<feature type="compositionally biased region" description="Polar residues" evidence="5">
    <location>
        <begin position="1818"/>
        <end position="1827"/>
    </location>
</feature>
<accession>A0AAD9JIJ6</accession>
<keyword evidence="9" id="KW-1185">Reference proteome</keyword>
<dbReference type="GO" id="GO:0035091">
    <property type="term" value="F:phosphatidylinositol binding"/>
    <property type="evidence" value="ECO:0007669"/>
    <property type="project" value="InterPro"/>
</dbReference>
<feature type="region of interest" description="Disordered" evidence="5">
    <location>
        <begin position="16"/>
        <end position="36"/>
    </location>
</feature>
<dbReference type="InterPro" id="IPR051576">
    <property type="entry name" value="PX-Rho_GAP"/>
</dbReference>
<feature type="region of interest" description="Disordered" evidence="5">
    <location>
        <begin position="1453"/>
        <end position="1482"/>
    </location>
</feature>
<feature type="compositionally biased region" description="Basic and acidic residues" evidence="5">
    <location>
        <begin position="1619"/>
        <end position="1672"/>
    </location>
</feature>
<dbReference type="Proteomes" id="UP001208570">
    <property type="component" value="Unassembled WGS sequence"/>
</dbReference>
<name>A0AAD9JIJ6_9ANNE</name>
<dbReference type="FunFam" id="2.30.30.40:FF:000207">
    <property type="entry name" value="CLUMA_CG020965, isoform A"/>
    <property type="match status" value="1"/>
</dbReference>
<dbReference type="Pfam" id="PF14604">
    <property type="entry name" value="SH3_9"/>
    <property type="match status" value="1"/>
</dbReference>
<dbReference type="SMART" id="SM00326">
    <property type="entry name" value="SH3"/>
    <property type="match status" value="1"/>
</dbReference>
<dbReference type="FunFam" id="1.10.555.10:FF:000002">
    <property type="entry name" value="rho GTPase-activating protein 32 isoform X1"/>
    <property type="match status" value="1"/>
</dbReference>
<comment type="similarity">
    <text evidence="1">Belongs to the PX domain-containing GAP family.</text>
</comment>
<sequence length="1855" mass="205706">MLNLLSFIRRQIANEVSHAPNNTQRESGDPGDPDNIQIKRSVTGTIKTNAGNSQFYNKFGITLHNTSIEEYEADTSHMVHRKTSSTSSMSPRPVTMKKITNLDDCGTKFPKLEECAHFHYDFIELGDIQVLLSNDNQENQSEMVFYIEVTSRDKTWTISRSYENLRTFDRQLHKCIFDRKFSLLPELRKNELTEEGMPAMKKLLILYLNRFTSIAGNMINCGPVLSWLELDNRGNRLIISDDSAINTPAVGAAHVVKRYTAQERDEISLEVGDIISIIDMPPKEESQWWRGKKGFEVGFFPAECVELIREKLPHVVTSKFSKPKPVLHKHGKLISLLRSFFSSRPARTQLKRSGIVKERVFGCDLGEHLLNTGREIPLVLEQCAETIETHGIVDGIYRLSGVASNIQKLRNEFDEERVPCLTDECYLQDIHSISSLLKAYFRDLPNPLFTFQLYDKFMAAIQDEENKLIQIHDVIQQLPPPHYRTAKYLMNHLQRISHHGRQTGMHCKNLAIVWAPNLLRSKDLELVCSTAALQGVGVQAIVTEYLISHADLIFSDQLQHLSAAGYAAGSLPRSRPKSLALSTPTKLLSLEEARALVNTGGGSPKQNYIEVGGGPANLPDRYHTVIDLPSKKKSRKDRKSPSGWRSLFSKKCVSSKGKDNEKADSVDSISSGAMAFTDDIGYDLHDGTSMRKLRSVRSADSLLNETNRQTPYSRLSADGGDSTTFVNPYADGYQPKQRRHYLDGFDSQRSASANNSYSESEMEPIIDVSPRDEVFMPSEMYNQLDRVGSLMSDIERFPECGSLPALSIEPSHDESTARPRSQVFVGSINVEQSSQPLSAKRSKSTTIGQPEKQAHFDPPTPAPRHISNNNTAKEHQIPKVKVSSPAKRKKAKAPLPPVAPPRIQQDREYDAAVDVERSSESLDMLVTVDLMESPGVKRKLYSGTVVELETDGHEGAPGQLASCDNSFTDDEAFNTQNLSLTTDSETEVEKRESLSAIDYAQDNGQQLMTFDFQNEADRDIISSGATGVSDPGDGRLVSLASRHDAGSGEMAHSYVLMEQSLENVLRDAADLYDGSEEAAYQGTASGTVPYVELLDSNSDGQVSGATMSTNFTTSSEIPCTSSTSEEDMTSREVYANSLGHSNHPHTFCKSLVDYSATSDSDTIYGRDQTTPVMSDPTIPFPEASTPSDSDTEVAKTPDPCSPITDSAENNDLILPHIELSDSEVVFVDPDLRQTLANDDIIDSDGVTNEELQIGESDLIVQTSAGRPQDLNVLTAPSVDQVSDLSPYSDLSDQIGCDIKSAARLTHHQVSNDGYLADRSCSASPAFVDSKDAQLKKTSRGKEQDVDTTAGFPGLDTVAEVRNEEREGVFQPETFSKDEVNQCQPVSCNRDLKKSSDSLLFEMEDLDSNQQKSLATSALKLNISSENEDEFFCPRAMNKQRTETNMSVSPEVYLEEDTKSEPRFEDIPRLPTATDDHSVNSQTTRYQMPSTITTTTTTTVSVVKPKSELCRKQSVRELLSRFESSTQSAESSDDGGRSSGSDVTGLKTGKLNTNTEGDSMIGQQQASNVGAKAMPRKPSEEISNKIRSIQSGYSSSEDSDPVRSGTTESRLNARLQCNSDTDRESDRELSSSPRIHDLRRRFEEKESLEGADREKRPPARQRNVDVTKRENQSKLEANAAVNEYQCHTELPSDIGKPTEAVTATPSIQVVSGEQQTSDSSDSAFGELRTKRSTLSERLQDLSERFKTYNEDPSAAPEQHNTATHQDERATTENRARPVPKPRSRTHRKPLTKGHFTRYDNPVKKETDSASGAFSGSGSENESTVTSRKPPSGSLLERRRKFERFRRCRQVSTTAVQ</sequence>
<feature type="compositionally biased region" description="Polar residues" evidence="5">
    <location>
        <begin position="1700"/>
        <end position="1721"/>
    </location>
</feature>
<dbReference type="EMBL" id="JAODUP010000291">
    <property type="protein sequence ID" value="KAK2153627.1"/>
    <property type="molecule type" value="Genomic_DNA"/>
</dbReference>
<keyword evidence="3" id="KW-0343">GTPase activation</keyword>
<evidence type="ECO:0000259" key="7">
    <source>
        <dbReference type="PROSITE" id="PS50238"/>
    </source>
</evidence>
<feature type="compositionally biased region" description="Polar residues" evidence="5">
    <location>
        <begin position="1549"/>
        <end position="1567"/>
    </location>
</feature>
<dbReference type="GO" id="GO:0007264">
    <property type="term" value="P:small GTPase-mediated signal transduction"/>
    <property type="evidence" value="ECO:0007669"/>
    <property type="project" value="TreeGrafter"/>
</dbReference>
<dbReference type="Gene3D" id="3.30.1520.10">
    <property type="entry name" value="Phox-like domain"/>
    <property type="match status" value="1"/>
</dbReference>
<dbReference type="InterPro" id="IPR000198">
    <property type="entry name" value="RhoGAP_dom"/>
</dbReference>
<proteinExistence type="inferred from homology"/>
<protein>
    <submittedName>
        <fullName evidence="8">Uncharacterized protein</fullName>
    </submittedName>
</protein>
<dbReference type="SMART" id="SM00324">
    <property type="entry name" value="RhoGAP"/>
    <property type="match status" value="1"/>
</dbReference>
<feature type="region of interest" description="Disordered" evidence="5">
    <location>
        <begin position="74"/>
        <end position="93"/>
    </location>
</feature>
<dbReference type="PANTHER" id="PTHR15729:SF10">
    <property type="entry name" value="GTPASE-ACTIVATING PROTEIN CDGAPR"/>
    <property type="match status" value="1"/>
</dbReference>